<proteinExistence type="predicted"/>
<dbReference type="Proteomes" id="UP000289738">
    <property type="component" value="Chromosome B05"/>
</dbReference>
<dbReference type="STRING" id="3818.A0A444YXQ0"/>
<feature type="compositionally biased region" description="Basic and acidic residues" evidence="6">
    <location>
        <begin position="212"/>
        <end position="222"/>
    </location>
</feature>
<dbReference type="InterPro" id="IPR016177">
    <property type="entry name" value="DNA-bd_dom_sf"/>
</dbReference>
<evidence type="ECO:0000259" key="7">
    <source>
        <dbReference type="PROSITE" id="PS50982"/>
    </source>
</evidence>
<keyword evidence="2" id="KW-0805">Transcription regulation</keyword>
<dbReference type="InterPro" id="IPR038945">
    <property type="entry name" value="MBD13-like"/>
</dbReference>
<evidence type="ECO:0000256" key="3">
    <source>
        <dbReference type="ARBA" id="ARBA00023125"/>
    </source>
</evidence>
<keyword evidence="3" id="KW-0238">DNA-binding</keyword>
<evidence type="ECO:0000256" key="2">
    <source>
        <dbReference type="ARBA" id="ARBA00023015"/>
    </source>
</evidence>
<dbReference type="GO" id="GO:0003677">
    <property type="term" value="F:DNA binding"/>
    <property type="evidence" value="ECO:0007669"/>
    <property type="project" value="UniProtKB-KW"/>
</dbReference>
<name>A0A444YXQ0_ARAHY</name>
<dbReference type="CDD" id="cd00122">
    <property type="entry name" value="MBD"/>
    <property type="match status" value="1"/>
</dbReference>
<dbReference type="PANTHER" id="PTHR34067:SF24">
    <property type="entry name" value="METHYL-CPG-BINDING DOMAIN-CONTAINING PROTEIN 13"/>
    <property type="match status" value="1"/>
</dbReference>
<dbReference type="SMART" id="SM00391">
    <property type="entry name" value="MBD"/>
    <property type="match status" value="1"/>
</dbReference>
<evidence type="ECO:0000256" key="5">
    <source>
        <dbReference type="ARBA" id="ARBA00023242"/>
    </source>
</evidence>
<sequence length="536" mass="59160">MEDPSSGDCLPQGWTVEVKVRKNGRRDKYYFSPSSGLKFSSKVEVFRHLENARNKVGIQRVADNVVVEKGLPAGSMKKTRITTKGDTVRRDSYYIDPASGYVFRSLRDVDRYLESGEIGRNAFKPKDNSDTELKADKFSVRIATFGLIPVSTTKPTVSVSMGLNSDSDRISNDQQDQKPVCSAEYASTPISENTSAQCVMGTKSTTLGSDQIEGKASEEDSQAKQLPQNEQMENEKSQKRQRRKKEINLPRRSSKRLAGIQLDPVPELVTRSRARRAAVKQSGQGETIRNEDKSSNSLPNAAAKRMNVTDGGSETKCKSESAANMLQSTKFSTPERLPNKTTEEDGSNKDQECFSFWPQENNATMKDPVLDYSHEFPLKELLQDPCIAFAIQTLTGETFEMQVSGESSEHSEALTANMGGDDKGGCNVFSHPENYAIIPQQHAGAAETAIKTNENQTGSSSSEKELDVSWMDPCIEFAIKTLTGSIPLDSEQNPKNCIQQQLSSSNTNPGDMAYKQEPMFKESFVDPAASSTHKKC</sequence>
<feature type="domain" description="MBD" evidence="7">
    <location>
        <begin position="1"/>
        <end position="72"/>
    </location>
</feature>
<feature type="compositionally biased region" description="Basic and acidic residues" evidence="6">
    <location>
        <begin position="337"/>
        <end position="352"/>
    </location>
</feature>
<dbReference type="Gene3D" id="3.30.890.10">
    <property type="entry name" value="Methyl-cpg-binding Protein 2, Chain A"/>
    <property type="match status" value="2"/>
</dbReference>
<feature type="compositionally biased region" description="Polar residues" evidence="6">
    <location>
        <begin position="321"/>
        <end position="332"/>
    </location>
</feature>
<evidence type="ECO:0000256" key="6">
    <source>
        <dbReference type="SAM" id="MobiDB-lite"/>
    </source>
</evidence>
<dbReference type="GO" id="GO:0005634">
    <property type="term" value="C:nucleus"/>
    <property type="evidence" value="ECO:0007669"/>
    <property type="project" value="UniProtKB-SubCell"/>
</dbReference>
<reference evidence="8 9" key="1">
    <citation type="submission" date="2019-01" db="EMBL/GenBank/DDBJ databases">
        <title>Sequencing of cultivated peanut Arachis hypogaea provides insights into genome evolution and oil improvement.</title>
        <authorList>
            <person name="Chen X."/>
        </authorList>
    </citation>
    <scope>NUCLEOTIDE SEQUENCE [LARGE SCALE GENOMIC DNA]</scope>
    <source>
        <strain evidence="9">cv. Fuhuasheng</strain>
        <tissue evidence="8">Leaves</tissue>
    </source>
</reference>
<dbReference type="EMBL" id="SDMP01000015">
    <property type="protein sequence ID" value="RYR06717.1"/>
    <property type="molecule type" value="Genomic_DNA"/>
</dbReference>
<evidence type="ECO:0000313" key="9">
    <source>
        <dbReference type="Proteomes" id="UP000289738"/>
    </source>
</evidence>
<dbReference type="SUPFAM" id="SSF54171">
    <property type="entry name" value="DNA-binding domain"/>
    <property type="match status" value="2"/>
</dbReference>
<evidence type="ECO:0000256" key="4">
    <source>
        <dbReference type="ARBA" id="ARBA00023163"/>
    </source>
</evidence>
<dbReference type="InterPro" id="IPR001739">
    <property type="entry name" value="Methyl_CpG_DNA-bd"/>
</dbReference>
<dbReference type="PANTHER" id="PTHR34067">
    <property type="entry name" value="OS04G0193200 PROTEIN"/>
    <property type="match status" value="1"/>
</dbReference>
<keyword evidence="4" id="KW-0804">Transcription</keyword>
<feature type="region of interest" description="Disordered" evidence="6">
    <location>
        <begin position="207"/>
        <end position="353"/>
    </location>
</feature>
<comment type="caution">
    <text evidence="8">The sequence shown here is derived from an EMBL/GenBank/DDBJ whole genome shotgun (WGS) entry which is preliminary data.</text>
</comment>
<evidence type="ECO:0000256" key="1">
    <source>
        <dbReference type="ARBA" id="ARBA00004123"/>
    </source>
</evidence>
<dbReference type="Gramene" id="arahy.Tifrunner.gnm2.ann2.Ah15g536100.1">
    <property type="protein sequence ID" value="arahy.Tifrunner.gnm2.ann2.Ah15g536100.1-CDS"/>
    <property type="gene ID" value="arahy.Tifrunner.gnm2.ann2.Ah15g536100"/>
</dbReference>
<protein>
    <recommendedName>
        <fullName evidence="7">MBD domain-containing protein</fullName>
    </recommendedName>
</protein>
<comment type="subcellular location">
    <subcellularLocation>
        <location evidence="1">Nucleus</location>
    </subcellularLocation>
</comment>
<dbReference type="SMR" id="A0A444YXQ0"/>
<feature type="compositionally biased region" description="Polar residues" evidence="6">
    <location>
        <begin position="156"/>
        <end position="165"/>
    </location>
</feature>
<dbReference type="Pfam" id="PF01429">
    <property type="entry name" value="MBD"/>
    <property type="match status" value="1"/>
</dbReference>
<dbReference type="AlphaFoldDB" id="A0A444YXQ0"/>
<feature type="region of interest" description="Disordered" evidence="6">
    <location>
        <begin position="156"/>
        <end position="182"/>
    </location>
</feature>
<keyword evidence="5" id="KW-0539">Nucleus</keyword>
<gene>
    <name evidence="8" type="ORF">Ahy_B05g074018</name>
</gene>
<accession>A0A444YXQ0</accession>
<dbReference type="PROSITE" id="PS50982">
    <property type="entry name" value="MBD"/>
    <property type="match status" value="1"/>
</dbReference>
<keyword evidence="9" id="KW-1185">Reference proteome</keyword>
<organism evidence="8 9">
    <name type="scientific">Arachis hypogaea</name>
    <name type="common">Peanut</name>
    <dbReference type="NCBI Taxonomy" id="3818"/>
    <lineage>
        <taxon>Eukaryota</taxon>
        <taxon>Viridiplantae</taxon>
        <taxon>Streptophyta</taxon>
        <taxon>Embryophyta</taxon>
        <taxon>Tracheophyta</taxon>
        <taxon>Spermatophyta</taxon>
        <taxon>Magnoliopsida</taxon>
        <taxon>eudicotyledons</taxon>
        <taxon>Gunneridae</taxon>
        <taxon>Pentapetalae</taxon>
        <taxon>rosids</taxon>
        <taxon>fabids</taxon>
        <taxon>Fabales</taxon>
        <taxon>Fabaceae</taxon>
        <taxon>Papilionoideae</taxon>
        <taxon>50 kb inversion clade</taxon>
        <taxon>dalbergioids sensu lato</taxon>
        <taxon>Dalbergieae</taxon>
        <taxon>Pterocarpus clade</taxon>
        <taxon>Arachis</taxon>
    </lineage>
</organism>
<evidence type="ECO:0000313" key="8">
    <source>
        <dbReference type="EMBL" id="RYR06717.1"/>
    </source>
</evidence>